<dbReference type="Pfam" id="PF05016">
    <property type="entry name" value="ParE_toxin"/>
    <property type="match status" value="1"/>
</dbReference>
<evidence type="ECO:0000256" key="1">
    <source>
        <dbReference type="ARBA" id="ARBA00022649"/>
    </source>
</evidence>
<keyword evidence="3" id="KW-1185">Reference proteome</keyword>
<dbReference type="OrthoDB" id="9814952at2"/>
<dbReference type="AlphaFoldDB" id="A0A4S3KMI3"/>
<sequence>MTYTVTLSPKARDQLIALNAYIAEAASPQIADRYTDAIAEFCFSLATFPERGTRRDDIRSGVRVTNYRKRAVIAFAVDTRTKQVSILGVFYGGQDYASALPDVIDDGGT</sequence>
<dbReference type="STRING" id="993689.GCA_002077135_00367"/>
<dbReference type="Gene3D" id="3.30.2310.20">
    <property type="entry name" value="RelE-like"/>
    <property type="match status" value="1"/>
</dbReference>
<keyword evidence="1" id="KW-1277">Toxin-antitoxin system</keyword>
<dbReference type="InterPro" id="IPR007712">
    <property type="entry name" value="RelE/ParE_toxin"/>
</dbReference>
<dbReference type="EMBL" id="MWQO01000033">
    <property type="protein sequence ID" value="THD10135.1"/>
    <property type="molecule type" value="Genomic_DNA"/>
</dbReference>
<evidence type="ECO:0000313" key="3">
    <source>
        <dbReference type="Proteomes" id="UP000307749"/>
    </source>
</evidence>
<dbReference type="InterPro" id="IPR035093">
    <property type="entry name" value="RelE/ParE_toxin_dom_sf"/>
</dbReference>
<name>A0A4S3KMI3_9GAMM</name>
<protein>
    <submittedName>
        <fullName evidence="2">Plasmid stabilization protein</fullName>
    </submittedName>
</protein>
<dbReference type="Proteomes" id="UP000307749">
    <property type="component" value="Unassembled WGS sequence"/>
</dbReference>
<accession>A0A4S3KMI3</accession>
<comment type="caution">
    <text evidence="2">The sequence shown here is derived from an EMBL/GenBank/DDBJ whole genome shotgun (WGS) entry which is preliminary data.</text>
</comment>
<reference evidence="2 3" key="1">
    <citation type="submission" date="2017-02" db="EMBL/GenBank/DDBJ databases">
        <title>Whole genome sequencing of Metallibacterium scheffleri DSM 24874 (T).</title>
        <authorList>
            <person name="Kumar S."/>
            <person name="Patil P."/>
            <person name="Patil P.B."/>
        </authorList>
    </citation>
    <scope>NUCLEOTIDE SEQUENCE [LARGE SCALE GENOMIC DNA]</scope>
    <source>
        <strain evidence="2 3">DSM 24874</strain>
    </source>
</reference>
<evidence type="ECO:0000313" key="2">
    <source>
        <dbReference type="EMBL" id="THD10135.1"/>
    </source>
</evidence>
<dbReference type="RefSeq" id="WP_081130395.1">
    <property type="nucleotide sequence ID" value="NZ_LDOS01000005.1"/>
</dbReference>
<proteinExistence type="predicted"/>
<gene>
    <name evidence="2" type="ORF">B1806_09730</name>
</gene>
<organism evidence="2 3">
    <name type="scientific">Metallibacterium scheffleri</name>
    <dbReference type="NCBI Taxonomy" id="993689"/>
    <lineage>
        <taxon>Bacteria</taxon>
        <taxon>Pseudomonadati</taxon>
        <taxon>Pseudomonadota</taxon>
        <taxon>Gammaproteobacteria</taxon>
        <taxon>Lysobacterales</taxon>
        <taxon>Rhodanobacteraceae</taxon>
        <taxon>Metallibacterium</taxon>
    </lineage>
</organism>